<feature type="region of interest" description="Disordered" evidence="1">
    <location>
        <begin position="1"/>
        <end position="25"/>
    </location>
</feature>
<evidence type="ECO:0000313" key="3">
    <source>
        <dbReference type="RefSeq" id="XP_048134922.1"/>
    </source>
</evidence>
<gene>
    <name evidence="3" type="primary">LOC125315057</name>
</gene>
<accession>A0ABM3HE96</accession>
<keyword evidence="2" id="KW-1185">Reference proteome</keyword>
<evidence type="ECO:0000313" key="2">
    <source>
        <dbReference type="Proteomes" id="UP000827889"/>
    </source>
</evidence>
<evidence type="ECO:0000256" key="1">
    <source>
        <dbReference type="SAM" id="MobiDB-lite"/>
    </source>
</evidence>
<sequence>MTNPSPNPRSHHHRPETSFQIKQDGKFFSRLLSRESSAANTSSRLPYYGGAARSVPFTWESQPGTPKHAFSGASPLPPLTPPPSSSAPVLTGPSSSSSSQCRCRKRNVSMSAVFSRLASKRSHRATPSSSSSVSSGSTSSPSWSSYNSSPSTSRFRIHRQFISCSGSSTRYGSSCYNEEIGDEKEDGYGSPDSTLSFGESRKYSNKFRGCYSMGNVKKRFLSILGHRRGTY</sequence>
<dbReference type="Proteomes" id="UP000827889">
    <property type="component" value="Chromosome 5"/>
</dbReference>
<feature type="region of interest" description="Disordered" evidence="1">
    <location>
        <begin position="55"/>
        <end position="104"/>
    </location>
</feature>
<feature type="region of interest" description="Disordered" evidence="1">
    <location>
        <begin position="117"/>
        <end position="151"/>
    </location>
</feature>
<dbReference type="PANTHER" id="PTHR33257:SF58">
    <property type="entry name" value="REJ DOMAIN-CONTAINING PROTEIN"/>
    <property type="match status" value="1"/>
</dbReference>
<organism evidence="2 3">
    <name type="scientific">Rhodamnia argentea</name>
    <dbReference type="NCBI Taxonomy" id="178133"/>
    <lineage>
        <taxon>Eukaryota</taxon>
        <taxon>Viridiplantae</taxon>
        <taxon>Streptophyta</taxon>
        <taxon>Embryophyta</taxon>
        <taxon>Tracheophyta</taxon>
        <taxon>Spermatophyta</taxon>
        <taxon>Magnoliopsida</taxon>
        <taxon>eudicotyledons</taxon>
        <taxon>Gunneridae</taxon>
        <taxon>Pentapetalae</taxon>
        <taxon>rosids</taxon>
        <taxon>malvids</taxon>
        <taxon>Myrtales</taxon>
        <taxon>Myrtaceae</taxon>
        <taxon>Myrtoideae</taxon>
        <taxon>Myrteae</taxon>
        <taxon>Australasian group</taxon>
        <taxon>Rhodamnia</taxon>
    </lineage>
</organism>
<reference evidence="3" key="1">
    <citation type="submission" date="2025-08" db="UniProtKB">
        <authorList>
            <consortium name="RefSeq"/>
        </authorList>
    </citation>
    <scope>IDENTIFICATION</scope>
    <source>
        <tissue evidence="3">Leaf</tissue>
    </source>
</reference>
<name>A0ABM3HE96_9MYRT</name>
<dbReference type="RefSeq" id="XP_048134922.1">
    <property type="nucleotide sequence ID" value="XM_048278965.1"/>
</dbReference>
<feature type="compositionally biased region" description="Low complexity" evidence="1">
    <location>
        <begin position="86"/>
        <end position="99"/>
    </location>
</feature>
<feature type="compositionally biased region" description="Pro residues" evidence="1">
    <location>
        <begin position="75"/>
        <end position="85"/>
    </location>
</feature>
<dbReference type="GeneID" id="125315057"/>
<protein>
    <submittedName>
        <fullName evidence="3">Uncharacterized protein</fullName>
    </submittedName>
</protein>
<proteinExistence type="predicted"/>
<feature type="compositionally biased region" description="Low complexity" evidence="1">
    <location>
        <begin position="125"/>
        <end position="151"/>
    </location>
</feature>
<dbReference type="PANTHER" id="PTHR33257">
    <property type="entry name" value="OS05G0165500 PROTEIN"/>
    <property type="match status" value="1"/>
</dbReference>